<dbReference type="AlphaFoldDB" id="A0A9W6UFE2"/>
<accession>A0A9W6UFE2</accession>
<dbReference type="Proteomes" id="UP001165121">
    <property type="component" value="Unassembled WGS sequence"/>
</dbReference>
<organism evidence="1 2">
    <name type="scientific">Phytophthora fragariaefolia</name>
    <dbReference type="NCBI Taxonomy" id="1490495"/>
    <lineage>
        <taxon>Eukaryota</taxon>
        <taxon>Sar</taxon>
        <taxon>Stramenopiles</taxon>
        <taxon>Oomycota</taxon>
        <taxon>Peronosporomycetes</taxon>
        <taxon>Peronosporales</taxon>
        <taxon>Peronosporaceae</taxon>
        <taxon>Phytophthora</taxon>
    </lineage>
</organism>
<evidence type="ECO:0000313" key="1">
    <source>
        <dbReference type="EMBL" id="GMF31725.1"/>
    </source>
</evidence>
<proteinExistence type="predicted"/>
<dbReference type="OrthoDB" id="189929at2759"/>
<keyword evidence="2" id="KW-1185">Reference proteome</keyword>
<comment type="caution">
    <text evidence="1">The sequence shown here is derived from an EMBL/GenBank/DDBJ whole genome shotgun (WGS) entry which is preliminary data.</text>
</comment>
<reference evidence="1" key="1">
    <citation type="submission" date="2023-04" db="EMBL/GenBank/DDBJ databases">
        <title>Phytophthora fragariaefolia NBRC 109709.</title>
        <authorList>
            <person name="Ichikawa N."/>
            <person name="Sato H."/>
            <person name="Tonouchi N."/>
        </authorList>
    </citation>
    <scope>NUCLEOTIDE SEQUENCE</scope>
    <source>
        <strain evidence="1">NBRC 109709</strain>
    </source>
</reference>
<evidence type="ECO:0000313" key="2">
    <source>
        <dbReference type="Proteomes" id="UP001165121"/>
    </source>
</evidence>
<protein>
    <submittedName>
        <fullName evidence="1">Unnamed protein product</fullName>
    </submittedName>
</protein>
<sequence>MSAMKPYKFDEFYEAFAKSVSSDVVFVDGQVHIIQRQKEEVPFESIGSNKLEDVQPILPAINREGSIRKHAKGRLLDSADRRRLPWTIRALLEAQEADGSWVYSKDFEFIINGTAPPPMEGISGKMWATSVAITIWRQFPEYFELLETYYEKALLHADENLELNEELKVSRMREEEIRIGKLSLVYARRLPMPVQQLFVDELGSELANVFSTLPPTVAHDPESSSFSVGQLVESCRRRRKNGSALAIAATSPRWHLCRIIAINEKSRLLELDFLDGDCERERKVPIKFVRATAAGAQEARSIQFDALKSSWGQPIVCETEIARLQEARMVKLKPLSWDSRHHIVQKSTSCTVKAAHAIAIATPHICQRPRSSTRCPTSRESLQEISTLETTCSVDVLFQAAAVPLMQYDRDYARVQTAVETGARRYATAVLYRDRFHAFDELTDALVALVASTVDALEAIWRWKESGRVDAGSSKPKRFVWKGDDFIPTVRLLASPLA</sequence>
<name>A0A9W6UFE2_9STRA</name>
<gene>
    <name evidence="1" type="ORF">Pfra01_000735300</name>
</gene>
<dbReference type="EMBL" id="BSXT01000650">
    <property type="protein sequence ID" value="GMF31725.1"/>
    <property type="molecule type" value="Genomic_DNA"/>
</dbReference>